<dbReference type="Gene3D" id="2.40.10.10">
    <property type="entry name" value="Trypsin-like serine proteases"/>
    <property type="match status" value="1"/>
</dbReference>
<accession>A0ABX1RAJ8</accession>
<feature type="domain" description="Peptidase S1" evidence="4">
    <location>
        <begin position="31"/>
        <end position="257"/>
    </location>
</feature>
<keyword evidence="3" id="KW-0732">Signal</keyword>
<comment type="caution">
    <text evidence="5">The sequence shown here is derived from an EMBL/GenBank/DDBJ whole genome shotgun (WGS) entry which is preliminary data.</text>
</comment>
<name>A0ABX1RAJ8_9PSEU</name>
<dbReference type="InterPro" id="IPR050430">
    <property type="entry name" value="Peptidase_S1"/>
</dbReference>
<reference evidence="5 6" key="1">
    <citation type="submission" date="2020-04" db="EMBL/GenBank/DDBJ databases">
        <authorList>
            <person name="Klaysubun C."/>
            <person name="Duangmal K."/>
            <person name="Lipun K."/>
        </authorList>
    </citation>
    <scope>NUCLEOTIDE SEQUENCE [LARGE SCALE GENOMIC DNA]</scope>
    <source>
        <strain evidence="5 6">JCM 11839</strain>
    </source>
</reference>
<dbReference type="InterPro" id="IPR043504">
    <property type="entry name" value="Peptidase_S1_PA_chymotrypsin"/>
</dbReference>
<proteinExistence type="inferred from homology"/>
<dbReference type="PROSITE" id="PS50240">
    <property type="entry name" value="TRYPSIN_DOM"/>
    <property type="match status" value="1"/>
</dbReference>
<protein>
    <submittedName>
        <fullName evidence="5">Trypsin-like serine protease</fullName>
    </submittedName>
</protein>
<dbReference type="InterPro" id="IPR001254">
    <property type="entry name" value="Trypsin_dom"/>
</dbReference>
<evidence type="ECO:0000256" key="2">
    <source>
        <dbReference type="ARBA" id="ARBA00023157"/>
    </source>
</evidence>
<keyword evidence="2" id="KW-1015">Disulfide bond</keyword>
<gene>
    <name evidence="5" type="ORF">HF577_06790</name>
</gene>
<dbReference type="Proteomes" id="UP001296706">
    <property type="component" value="Unassembled WGS sequence"/>
</dbReference>
<organism evidence="5 6">
    <name type="scientific">Pseudonocardia xinjiangensis</name>
    <dbReference type="NCBI Taxonomy" id="75289"/>
    <lineage>
        <taxon>Bacteria</taxon>
        <taxon>Bacillati</taxon>
        <taxon>Actinomycetota</taxon>
        <taxon>Actinomycetes</taxon>
        <taxon>Pseudonocardiales</taxon>
        <taxon>Pseudonocardiaceae</taxon>
        <taxon>Pseudonocardia</taxon>
    </lineage>
</organism>
<dbReference type="SMART" id="SM00020">
    <property type="entry name" value="Tryp_SPc"/>
    <property type="match status" value="1"/>
</dbReference>
<dbReference type="SUPFAM" id="SSF50494">
    <property type="entry name" value="Trypsin-like serine proteases"/>
    <property type="match status" value="1"/>
</dbReference>
<feature type="signal peptide" evidence="3">
    <location>
        <begin position="1"/>
        <end position="30"/>
    </location>
</feature>
<evidence type="ECO:0000313" key="6">
    <source>
        <dbReference type="Proteomes" id="UP001296706"/>
    </source>
</evidence>
<dbReference type="PROSITE" id="PS00134">
    <property type="entry name" value="TRYPSIN_HIS"/>
    <property type="match status" value="1"/>
</dbReference>
<dbReference type="RefSeq" id="WP_169394871.1">
    <property type="nucleotide sequence ID" value="NZ_BAAAJH010000025.1"/>
</dbReference>
<feature type="chain" id="PRO_5045854121" evidence="3">
    <location>
        <begin position="31"/>
        <end position="265"/>
    </location>
</feature>
<evidence type="ECO:0000313" key="5">
    <source>
        <dbReference type="EMBL" id="NMH76806.1"/>
    </source>
</evidence>
<sequence length="265" mass="27395">MSLRKYVAALAVAGAAAAAVIVTTTVPAFAIAHGEDAPEGAYPFVAVLSMPKIVRADGTEYSSACSGALIAPKWVVTAGHCAHDGDRTRVSGPPRYPITVTLGRDTLSGSGGTTVEVVDIVQHPGVDVALAELAKPVESIEPLAIRTERPESGDAVRLAGWGSADGVADLTHRPDQLQTAEFVVTRVTDAELFIEATGPHLLTSACAFDSGAPFFTQVDGEPELVATEISGPTCPHSSEETTARADVLTDWISEHVAGTSAPAED</sequence>
<evidence type="ECO:0000256" key="1">
    <source>
        <dbReference type="ARBA" id="ARBA00007664"/>
    </source>
</evidence>
<dbReference type="EMBL" id="JAAXKY010000013">
    <property type="protein sequence ID" value="NMH76806.1"/>
    <property type="molecule type" value="Genomic_DNA"/>
</dbReference>
<dbReference type="InterPro" id="IPR009003">
    <property type="entry name" value="Peptidase_S1_PA"/>
</dbReference>
<dbReference type="InterPro" id="IPR018114">
    <property type="entry name" value="TRYPSIN_HIS"/>
</dbReference>
<dbReference type="PANTHER" id="PTHR24276">
    <property type="entry name" value="POLYSERASE-RELATED"/>
    <property type="match status" value="1"/>
</dbReference>
<comment type="similarity">
    <text evidence="1">Belongs to the peptidase S1 family.</text>
</comment>
<dbReference type="Pfam" id="PF00089">
    <property type="entry name" value="Trypsin"/>
    <property type="match status" value="1"/>
</dbReference>
<keyword evidence="6" id="KW-1185">Reference proteome</keyword>
<dbReference type="InterPro" id="IPR001314">
    <property type="entry name" value="Peptidase_S1A"/>
</dbReference>
<dbReference type="PANTHER" id="PTHR24276:SF98">
    <property type="entry name" value="FI18310P1-RELATED"/>
    <property type="match status" value="1"/>
</dbReference>
<evidence type="ECO:0000256" key="3">
    <source>
        <dbReference type="SAM" id="SignalP"/>
    </source>
</evidence>
<evidence type="ECO:0000259" key="4">
    <source>
        <dbReference type="PROSITE" id="PS50240"/>
    </source>
</evidence>
<dbReference type="PRINTS" id="PR00722">
    <property type="entry name" value="CHYMOTRYPSIN"/>
</dbReference>